<accession>X1LY83</accession>
<protein>
    <recommendedName>
        <fullName evidence="2">Thioredoxin-like fold domain-containing protein</fullName>
    </recommendedName>
</protein>
<feature type="non-terminal residue" evidence="1">
    <location>
        <position position="244"/>
    </location>
</feature>
<dbReference type="Gene3D" id="2.60.40.10">
    <property type="entry name" value="Immunoglobulins"/>
    <property type="match status" value="1"/>
</dbReference>
<organism evidence="1">
    <name type="scientific">marine sediment metagenome</name>
    <dbReference type="NCBI Taxonomy" id="412755"/>
    <lineage>
        <taxon>unclassified sequences</taxon>
        <taxon>metagenomes</taxon>
        <taxon>ecological metagenomes</taxon>
    </lineage>
</organism>
<dbReference type="AlphaFoldDB" id="X1LY83"/>
<proteinExistence type="predicted"/>
<dbReference type="InterPro" id="IPR036249">
    <property type="entry name" value="Thioredoxin-like_sf"/>
</dbReference>
<gene>
    <name evidence="1" type="ORF">S06H3_29850</name>
</gene>
<name>X1LY83_9ZZZZ</name>
<dbReference type="EMBL" id="BARV01017523">
    <property type="protein sequence ID" value="GAI24342.1"/>
    <property type="molecule type" value="Genomic_DNA"/>
</dbReference>
<dbReference type="SUPFAM" id="SSF52833">
    <property type="entry name" value="Thioredoxin-like"/>
    <property type="match status" value="1"/>
</dbReference>
<reference evidence="1" key="1">
    <citation type="journal article" date="2014" name="Front. Microbiol.">
        <title>High frequency of phylogenetically diverse reductive dehalogenase-homologous genes in deep subseafloor sedimentary metagenomes.</title>
        <authorList>
            <person name="Kawai M."/>
            <person name="Futagami T."/>
            <person name="Toyoda A."/>
            <person name="Takaki Y."/>
            <person name="Nishi S."/>
            <person name="Hori S."/>
            <person name="Arai W."/>
            <person name="Tsubouchi T."/>
            <person name="Morono Y."/>
            <person name="Uchiyama I."/>
            <person name="Ito T."/>
            <person name="Fujiyama A."/>
            <person name="Inagaki F."/>
            <person name="Takami H."/>
        </authorList>
    </citation>
    <scope>NUCLEOTIDE SEQUENCE</scope>
    <source>
        <strain evidence="1">Expedition CK06-06</strain>
    </source>
</reference>
<dbReference type="InterPro" id="IPR013783">
    <property type="entry name" value="Ig-like_fold"/>
</dbReference>
<evidence type="ECO:0008006" key="2">
    <source>
        <dbReference type="Google" id="ProtNLM"/>
    </source>
</evidence>
<evidence type="ECO:0000313" key="1">
    <source>
        <dbReference type="EMBL" id="GAI24342.1"/>
    </source>
</evidence>
<dbReference type="PROSITE" id="PS51257">
    <property type="entry name" value="PROKAR_LIPOPROTEIN"/>
    <property type="match status" value="1"/>
</dbReference>
<sequence>MKSLSITLLAIALLLSCSEAPKIEAEPTPRVVLAELFTFARCTYCPFSEHALDSLAKEYGDSLAVITYHRRVLGDTLSPEYVAVRESLYQIDVSPTVVFDGVHVVQTEDPSQNYSTYQNYIIQRRTIAPKLRLYLETTLISSSVNLQLHIVAIDSIENGDYHLFFVVYEDSVYFAQSGAPESTFSYVMRKMIPEAHGMSINLFYADSIFEEVNFNLQPNWDIEKLGIVAFIQDMETKEVMQAII</sequence>
<comment type="caution">
    <text evidence="1">The sequence shown here is derived from an EMBL/GenBank/DDBJ whole genome shotgun (WGS) entry which is preliminary data.</text>
</comment>